<dbReference type="InterPro" id="IPR029068">
    <property type="entry name" value="Glyas_Bleomycin-R_OHBP_Dase"/>
</dbReference>
<dbReference type="PROSITE" id="PS51819">
    <property type="entry name" value="VOC"/>
    <property type="match status" value="1"/>
</dbReference>
<evidence type="ECO:0000313" key="2">
    <source>
        <dbReference type="EMBL" id="RJF91994.1"/>
    </source>
</evidence>
<dbReference type="Proteomes" id="UP000265955">
    <property type="component" value="Unassembled WGS sequence"/>
</dbReference>
<protein>
    <submittedName>
        <fullName evidence="2">VOC family protein</fullName>
    </submittedName>
</protein>
<sequence>MQIALDHTIVPSRHQIASAKLLGELLGVPWEEAGIGPFSPVYVNDGLTLDFIETAEAYPVYHFCFRVSQEDFDTILGRIKAAGIPYRSSVRGPMDMQINTDYGGNLIYWNEPDGHQWEMLTVSYARQPA</sequence>
<evidence type="ECO:0000313" key="3">
    <source>
        <dbReference type="Proteomes" id="UP000265955"/>
    </source>
</evidence>
<dbReference type="InterPro" id="IPR037523">
    <property type="entry name" value="VOC_core"/>
</dbReference>
<accession>A0A3A3FHL5</accession>
<proteinExistence type="predicted"/>
<organism evidence="2 3">
    <name type="scientific">Noviherbaspirillum saxi</name>
    <dbReference type="NCBI Taxonomy" id="2320863"/>
    <lineage>
        <taxon>Bacteria</taxon>
        <taxon>Pseudomonadati</taxon>
        <taxon>Pseudomonadota</taxon>
        <taxon>Betaproteobacteria</taxon>
        <taxon>Burkholderiales</taxon>
        <taxon>Oxalobacteraceae</taxon>
        <taxon>Noviherbaspirillum</taxon>
    </lineage>
</organism>
<dbReference type="RefSeq" id="WP_119771880.1">
    <property type="nucleotide sequence ID" value="NZ_QYUO01000003.1"/>
</dbReference>
<name>A0A3A3FHL5_9BURK</name>
<dbReference type="AlphaFoldDB" id="A0A3A3FHL5"/>
<evidence type="ECO:0000259" key="1">
    <source>
        <dbReference type="PROSITE" id="PS51819"/>
    </source>
</evidence>
<dbReference type="Gene3D" id="3.10.180.10">
    <property type="entry name" value="2,3-Dihydroxybiphenyl 1,2-Dioxygenase, domain 1"/>
    <property type="match status" value="1"/>
</dbReference>
<keyword evidence="3" id="KW-1185">Reference proteome</keyword>
<dbReference type="CDD" id="cd08351">
    <property type="entry name" value="ChaP_like"/>
    <property type="match status" value="1"/>
</dbReference>
<dbReference type="OrthoDB" id="9812656at2"/>
<feature type="domain" description="VOC" evidence="1">
    <location>
        <begin position="4"/>
        <end position="122"/>
    </location>
</feature>
<comment type="caution">
    <text evidence="2">The sequence shown here is derived from an EMBL/GenBank/DDBJ whole genome shotgun (WGS) entry which is preliminary data.</text>
</comment>
<dbReference type="SUPFAM" id="SSF54593">
    <property type="entry name" value="Glyoxalase/Bleomycin resistance protein/Dihydroxybiphenyl dioxygenase"/>
    <property type="match status" value="1"/>
</dbReference>
<dbReference type="EMBL" id="QYUO01000003">
    <property type="protein sequence ID" value="RJF91994.1"/>
    <property type="molecule type" value="Genomic_DNA"/>
</dbReference>
<gene>
    <name evidence="2" type="ORF">D3871_25365</name>
</gene>
<reference evidence="3" key="1">
    <citation type="submission" date="2018-09" db="EMBL/GenBank/DDBJ databases">
        <authorList>
            <person name="Zhu H."/>
        </authorList>
    </citation>
    <scope>NUCLEOTIDE SEQUENCE [LARGE SCALE GENOMIC DNA]</scope>
    <source>
        <strain evidence="3">K1R23-30</strain>
    </source>
</reference>